<dbReference type="PANTHER" id="PTHR13194">
    <property type="entry name" value="COMPLEX I INTERMEDIATE-ASSOCIATED PROTEIN 30"/>
    <property type="match status" value="1"/>
</dbReference>
<dbReference type="EMBL" id="CP107246">
    <property type="protein sequence ID" value="WIM05949.1"/>
    <property type="molecule type" value="Genomic_DNA"/>
</dbReference>
<evidence type="ECO:0000313" key="3">
    <source>
        <dbReference type="EMBL" id="WIM05949.1"/>
    </source>
</evidence>
<dbReference type="SUPFAM" id="SSF49785">
    <property type="entry name" value="Galactose-binding domain-like"/>
    <property type="match status" value="1"/>
</dbReference>
<evidence type="ECO:0000256" key="1">
    <source>
        <dbReference type="ARBA" id="ARBA00007884"/>
    </source>
</evidence>
<gene>
    <name evidence="3" type="ORF">OHM77_01245</name>
</gene>
<comment type="similarity">
    <text evidence="1">Belongs to the CIA30 family.</text>
</comment>
<dbReference type="Pfam" id="PF08547">
    <property type="entry name" value="CIA30"/>
    <property type="match status" value="1"/>
</dbReference>
<organism evidence="3">
    <name type="scientific">Candidatus Nitricoxidivorans perseverans</name>
    <dbReference type="NCBI Taxonomy" id="2975601"/>
    <lineage>
        <taxon>Bacteria</taxon>
        <taxon>Pseudomonadati</taxon>
        <taxon>Pseudomonadota</taxon>
        <taxon>Betaproteobacteria</taxon>
        <taxon>Nitrosomonadales</taxon>
        <taxon>Sterolibacteriaceae</taxon>
        <taxon>Candidatus Nitricoxidivorans</taxon>
    </lineage>
</organism>
<proteinExistence type="inferred from homology"/>
<accession>A0AA49FKY5</accession>
<reference evidence="3" key="1">
    <citation type="journal article" date="2023" name="Nat. Microbiol.">
        <title>Enrichment and characterization of a nitric oxide-reducing microbial community in a continuous bioreactor.</title>
        <authorList>
            <person name="Garrido-Amador P."/>
            <person name="Stortenbeker N."/>
            <person name="Wessels H.J.C.T."/>
            <person name="Speth D.R."/>
            <person name="Garcia-Heredia I."/>
            <person name="Kartal B."/>
        </authorList>
    </citation>
    <scope>NUCLEOTIDE SEQUENCE</scope>
    <source>
        <strain evidence="3">MAG1</strain>
    </source>
</reference>
<dbReference type="PANTHER" id="PTHR13194:SF19">
    <property type="entry name" value="NAD(P)-BINDING ROSSMANN-FOLD SUPERFAMILY PROTEIN"/>
    <property type="match status" value="1"/>
</dbReference>
<dbReference type="Proteomes" id="UP001234916">
    <property type="component" value="Chromosome"/>
</dbReference>
<sequence length="167" mass="18192">MTSVLFDFADPSAVAMWNPINDGVMGGVSSSQLRHDPAGHAVFTGRVSFDNNGGFASVRCQPGDLGRKDVTAYLLEVYGDGKRYKLNLRTDNSFDGINYQARFDPPPGVWSTCRLASADFLPTWRGKPVPDAPPLDSSRVRQIGLMIADRQEGTFDLAIRAIAVDIV</sequence>
<evidence type="ECO:0000259" key="2">
    <source>
        <dbReference type="Pfam" id="PF08547"/>
    </source>
</evidence>
<dbReference type="InterPro" id="IPR008979">
    <property type="entry name" value="Galactose-bd-like_sf"/>
</dbReference>
<name>A0AA49FKY5_9PROT</name>
<dbReference type="InterPro" id="IPR013857">
    <property type="entry name" value="NADH-UbQ_OxRdtase-assoc_prot30"/>
</dbReference>
<dbReference type="KEGG" id="npv:OHM77_01245"/>
<dbReference type="InterPro" id="IPR039131">
    <property type="entry name" value="NDUFAF1"/>
</dbReference>
<feature type="domain" description="NADH:ubiquinone oxidoreductase intermediate-associated protein 30" evidence="2">
    <location>
        <begin position="6"/>
        <end position="159"/>
    </location>
</feature>
<protein>
    <submittedName>
        <fullName evidence="3">CIA30 family protein</fullName>
    </submittedName>
</protein>
<dbReference type="AlphaFoldDB" id="A0AA49FKY5"/>